<dbReference type="PROSITE" id="PS50222">
    <property type="entry name" value="EF_HAND_2"/>
    <property type="match status" value="1"/>
</dbReference>
<evidence type="ECO:0000313" key="12">
    <source>
        <dbReference type="Proteomes" id="UP000694567"/>
    </source>
</evidence>
<evidence type="ECO:0000256" key="2">
    <source>
        <dbReference type="ARBA" id="ARBA00022723"/>
    </source>
</evidence>
<evidence type="ECO:0000256" key="5">
    <source>
        <dbReference type="ARBA" id="ARBA00023054"/>
    </source>
</evidence>
<dbReference type="InterPro" id="IPR000261">
    <property type="entry name" value="EH_dom"/>
</dbReference>
<feature type="chain" id="PRO_5034959144" evidence="8">
    <location>
        <begin position="21"/>
        <end position="690"/>
    </location>
</feature>
<feature type="compositionally biased region" description="Pro residues" evidence="7">
    <location>
        <begin position="456"/>
        <end position="465"/>
    </location>
</feature>
<sequence>VASYFCMVNGLLCFFLTVKDLPLPRFVVSKNEQESRHTALYSSDADNPASYSGVIPPPPGRIQVKKGSVSHDAVQQRTSTEQQESTSPVVSPQQSPPTSPHTWRKHNRHPSGGNNERPLAGPGPFWAPFSEAQPGSSTSSDPIWSGHSPPPHQENWVSFADTPPTSALLAMHPASVQDQTTVRTVASATTTNEIRRQSSSYDDPWKITDEQRQYYVNQFKTIQPDLNGFIPGSAAKEFFTKSKLPILELSHIWELSDFDKDGALTLDEFCAAFHLVVARKNGYDLPEKLPESLMPKLIDLEDSTEVGEQTGEVGYSSSPAEAPPSKSPSMPSLNQTWPELNQSSEQWETFSERSSSSQTLTQFDSNIAPADPDTAIVHPVPIRMTPSKIHMQEMELKRTGSDHANPTSPLLVKPPDLPEENKISSSVKFTAGNTVSKYQKACMFCRSHSGTSPDNAAPPPPPPRPHPSHSRSSSLDMNRSFSVTPGRYTGAGPHVHRPVDAEGLIAHTSTSPQQIPEQPNFADFSQFEAFAVSGVNKDEEDEIETHSEVLQVEKPSDSASSLRVAKADGRVEDKAPANVPTSVSKGTTPLAPPPKPIRRRLKSEDELRPEAEEHTQKTGVIAAVLASQPSIPRSVGKDKKAIQASIRRNKETNTVLARLNSELQQQLKDVLEERISLEVQLEQLRPFSHL</sequence>
<feature type="compositionally biased region" description="Basic and acidic residues" evidence="7">
    <location>
        <begin position="565"/>
        <end position="575"/>
    </location>
</feature>
<dbReference type="InterPro" id="IPR018247">
    <property type="entry name" value="EF_Hand_1_Ca_BS"/>
</dbReference>
<dbReference type="PANTHER" id="PTHR11216">
    <property type="entry name" value="EH DOMAIN"/>
    <property type="match status" value="1"/>
</dbReference>
<feature type="compositionally biased region" description="Polar residues" evidence="7">
    <location>
        <begin position="333"/>
        <end position="359"/>
    </location>
</feature>
<evidence type="ECO:0000256" key="6">
    <source>
        <dbReference type="SAM" id="Coils"/>
    </source>
</evidence>
<dbReference type="Proteomes" id="UP000694567">
    <property type="component" value="Unplaced"/>
</dbReference>
<evidence type="ECO:0000256" key="8">
    <source>
        <dbReference type="SAM" id="SignalP"/>
    </source>
</evidence>
<feature type="region of interest" description="Disordered" evidence="7">
    <location>
        <begin position="307"/>
        <end position="359"/>
    </location>
</feature>
<dbReference type="GO" id="GO:0005737">
    <property type="term" value="C:cytoplasm"/>
    <property type="evidence" value="ECO:0007669"/>
    <property type="project" value="TreeGrafter"/>
</dbReference>
<evidence type="ECO:0000313" key="11">
    <source>
        <dbReference type="Ensembl" id="ENSBOBP00000015817.1"/>
    </source>
</evidence>
<dbReference type="Gene3D" id="1.10.238.10">
    <property type="entry name" value="EF-hand"/>
    <property type="match status" value="1"/>
</dbReference>
<reference evidence="11" key="2">
    <citation type="submission" date="2025-09" db="UniProtKB">
        <authorList>
            <consortium name="Ensembl"/>
        </authorList>
    </citation>
    <scope>IDENTIFICATION</scope>
</reference>
<dbReference type="SUPFAM" id="SSF47473">
    <property type="entry name" value="EF-hand"/>
    <property type="match status" value="1"/>
</dbReference>
<keyword evidence="12" id="KW-1185">Reference proteome</keyword>
<accession>A0A8C0FC04</accession>
<keyword evidence="4" id="KW-0106">Calcium</keyword>
<feature type="compositionally biased region" description="Low complexity" evidence="7">
    <location>
        <begin position="75"/>
        <end position="93"/>
    </location>
</feature>
<feature type="region of interest" description="Disordered" evidence="7">
    <location>
        <begin position="32"/>
        <end position="155"/>
    </location>
</feature>
<keyword evidence="1" id="KW-0597">Phosphoprotein</keyword>
<dbReference type="SMART" id="SM00027">
    <property type="entry name" value="EH"/>
    <property type="match status" value="1"/>
</dbReference>
<reference evidence="11" key="1">
    <citation type="submission" date="2025-08" db="UniProtKB">
        <authorList>
            <consortium name="Ensembl"/>
        </authorList>
    </citation>
    <scope>IDENTIFICATION</scope>
</reference>
<dbReference type="Ensembl" id="ENSBOBT00000016167.1">
    <property type="protein sequence ID" value="ENSBOBP00000015817.1"/>
    <property type="gene ID" value="ENSBOBG00000009598.1"/>
</dbReference>
<name>A0A8C0FC04_BUBBB</name>
<feature type="domain" description="EF-hand" evidence="10">
    <location>
        <begin position="244"/>
        <end position="279"/>
    </location>
</feature>
<dbReference type="GO" id="GO:0006897">
    <property type="term" value="P:endocytosis"/>
    <property type="evidence" value="ECO:0007669"/>
    <property type="project" value="TreeGrafter"/>
</dbReference>
<keyword evidence="5 6" id="KW-0175">Coiled coil</keyword>
<feature type="compositionally biased region" description="Basic and acidic residues" evidence="7">
    <location>
        <begin position="602"/>
        <end position="616"/>
    </location>
</feature>
<dbReference type="GO" id="GO:0016197">
    <property type="term" value="P:endosomal transport"/>
    <property type="evidence" value="ECO:0007669"/>
    <property type="project" value="TreeGrafter"/>
</dbReference>
<dbReference type="Pfam" id="PF12763">
    <property type="entry name" value="EH"/>
    <property type="match status" value="1"/>
</dbReference>
<keyword evidence="3" id="KW-0677">Repeat</keyword>
<dbReference type="InterPro" id="IPR002048">
    <property type="entry name" value="EF_hand_dom"/>
</dbReference>
<dbReference type="GO" id="GO:0005886">
    <property type="term" value="C:plasma membrane"/>
    <property type="evidence" value="ECO:0007669"/>
    <property type="project" value="TreeGrafter"/>
</dbReference>
<dbReference type="FunFam" id="1.10.238.10:FF:000039">
    <property type="entry name" value="RalBP1-associated Eps domain-containing protein 2 isoform 1"/>
    <property type="match status" value="1"/>
</dbReference>
<dbReference type="PROSITE" id="PS50031">
    <property type="entry name" value="EH"/>
    <property type="match status" value="1"/>
</dbReference>
<evidence type="ECO:0000259" key="10">
    <source>
        <dbReference type="PROSITE" id="PS50222"/>
    </source>
</evidence>
<keyword evidence="8" id="KW-0732">Signal</keyword>
<protein>
    <submittedName>
        <fullName evidence="11">RALBP1 associated Eps domain containing 1</fullName>
    </submittedName>
</protein>
<feature type="compositionally biased region" description="Polar residues" evidence="7">
    <location>
        <begin position="133"/>
        <end position="142"/>
    </location>
</feature>
<keyword evidence="2" id="KW-0479">Metal-binding</keyword>
<organism evidence="11 12">
    <name type="scientific">Bubo bubo</name>
    <name type="common">Eurasian eagle-owl</name>
    <name type="synonym">Strix bubo</name>
    <dbReference type="NCBI Taxonomy" id="30461"/>
    <lineage>
        <taxon>Eukaryota</taxon>
        <taxon>Metazoa</taxon>
        <taxon>Chordata</taxon>
        <taxon>Craniata</taxon>
        <taxon>Vertebrata</taxon>
        <taxon>Euteleostomi</taxon>
        <taxon>Archelosauria</taxon>
        <taxon>Archosauria</taxon>
        <taxon>Dinosauria</taxon>
        <taxon>Saurischia</taxon>
        <taxon>Theropoda</taxon>
        <taxon>Coelurosauria</taxon>
        <taxon>Aves</taxon>
        <taxon>Neognathae</taxon>
        <taxon>Neoaves</taxon>
        <taxon>Telluraves</taxon>
        <taxon>Strigiformes</taxon>
        <taxon>Strigidae</taxon>
        <taxon>Bubo</taxon>
    </lineage>
</organism>
<dbReference type="GO" id="GO:0005509">
    <property type="term" value="F:calcium ion binding"/>
    <property type="evidence" value="ECO:0007669"/>
    <property type="project" value="InterPro"/>
</dbReference>
<feature type="coiled-coil region" evidence="6">
    <location>
        <begin position="649"/>
        <end position="680"/>
    </location>
</feature>
<feature type="signal peptide" evidence="8">
    <location>
        <begin position="1"/>
        <end position="20"/>
    </location>
</feature>
<proteinExistence type="predicted"/>
<evidence type="ECO:0000256" key="1">
    <source>
        <dbReference type="ARBA" id="ARBA00022553"/>
    </source>
</evidence>
<evidence type="ECO:0000256" key="4">
    <source>
        <dbReference type="ARBA" id="ARBA00022837"/>
    </source>
</evidence>
<evidence type="ECO:0000259" key="9">
    <source>
        <dbReference type="PROSITE" id="PS50031"/>
    </source>
</evidence>
<feature type="region of interest" description="Disordered" evidence="7">
    <location>
        <begin position="552"/>
        <end position="621"/>
    </location>
</feature>
<feature type="region of interest" description="Disordered" evidence="7">
    <location>
        <begin position="449"/>
        <end position="497"/>
    </location>
</feature>
<evidence type="ECO:0000256" key="7">
    <source>
        <dbReference type="SAM" id="MobiDB-lite"/>
    </source>
</evidence>
<evidence type="ECO:0000256" key="3">
    <source>
        <dbReference type="ARBA" id="ARBA00022737"/>
    </source>
</evidence>
<feature type="domain" description="EH" evidence="9">
    <location>
        <begin position="211"/>
        <end position="295"/>
    </location>
</feature>
<dbReference type="InterPro" id="IPR011992">
    <property type="entry name" value="EF-hand-dom_pair"/>
</dbReference>
<feature type="region of interest" description="Disordered" evidence="7">
    <location>
        <begin position="397"/>
        <end position="419"/>
    </location>
</feature>
<dbReference type="PROSITE" id="PS00018">
    <property type="entry name" value="EF_HAND_1"/>
    <property type="match status" value="1"/>
</dbReference>
<dbReference type="PANTHER" id="PTHR11216:SF63">
    <property type="entry name" value="RALBP1-ASSOCIATED EPS DOMAIN-CONTAINING PROTEIN 1"/>
    <property type="match status" value="1"/>
</dbReference>
<dbReference type="CDD" id="cd00052">
    <property type="entry name" value="EH"/>
    <property type="match status" value="1"/>
</dbReference>
<dbReference type="AlphaFoldDB" id="A0A8C0FC04"/>